<reference evidence="1 2" key="1">
    <citation type="journal article" date="2023" name="Sci. Data">
        <title>Genome assembly of the Korean intertidal mud-creeper Batillaria attramentaria.</title>
        <authorList>
            <person name="Patra A.K."/>
            <person name="Ho P.T."/>
            <person name="Jun S."/>
            <person name="Lee S.J."/>
            <person name="Kim Y."/>
            <person name="Won Y.J."/>
        </authorList>
    </citation>
    <scope>NUCLEOTIDE SEQUENCE [LARGE SCALE GENOMIC DNA]</scope>
    <source>
        <strain evidence="1">Wonlab-2016</strain>
    </source>
</reference>
<dbReference type="EMBL" id="JACVVK020000564">
    <property type="protein sequence ID" value="KAK7465932.1"/>
    <property type="molecule type" value="Genomic_DNA"/>
</dbReference>
<comment type="caution">
    <text evidence="1">The sequence shown here is derived from an EMBL/GenBank/DDBJ whole genome shotgun (WGS) entry which is preliminary data.</text>
</comment>
<gene>
    <name evidence="1" type="ORF">BaRGS_00037510</name>
</gene>
<evidence type="ECO:0000313" key="1">
    <source>
        <dbReference type="EMBL" id="KAK7465932.1"/>
    </source>
</evidence>
<dbReference type="AlphaFoldDB" id="A0ABD0J8G8"/>
<organism evidence="1 2">
    <name type="scientific">Batillaria attramentaria</name>
    <dbReference type="NCBI Taxonomy" id="370345"/>
    <lineage>
        <taxon>Eukaryota</taxon>
        <taxon>Metazoa</taxon>
        <taxon>Spiralia</taxon>
        <taxon>Lophotrochozoa</taxon>
        <taxon>Mollusca</taxon>
        <taxon>Gastropoda</taxon>
        <taxon>Caenogastropoda</taxon>
        <taxon>Sorbeoconcha</taxon>
        <taxon>Cerithioidea</taxon>
        <taxon>Batillariidae</taxon>
        <taxon>Batillaria</taxon>
    </lineage>
</organism>
<sequence length="121" mass="13579">VMKESSNHTKYASLSFPGASQVDVYPAEHLSDFYTYYGSSGTHDKSVIALPDDNLYWFEYTILEQGSNLTTFKTHMKALGDEYRDAANRVKPRAFHVTEEKLACGNSCPEGVKNMVVTVQM</sequence>
<feature type="non-terminal residue" evidence="1">
    <location>
        <position position="121"/>
    </location>
</feature>
<evidence type="ECO:0000313" key="2">
    <source>
        <dbReference type="Proteomes" id="UP001519460"/>
    </source>
</evidence>
<dbReference type="Proteomes" id="UP001519460">
    <property type="component" value="Unassembled WGS sequence"/>
</dbReference>
<proteinExistence type="predicted"/>
<name>A0ABD0J8G8_9CAEN</name>
<feature type="non-terminal residue" evidence="1">
    <location>
        <position position="1"/>
    </location>
</feature>
<keyword evidence="2" id="KW-1185">Reference proteome</keyword>
<protein>
    <submittedName>
        <fullName evidence="1">Uncharacterized protein</fullName>
    </submittedName>
</protein>
<accession>A0ABD0J8G8</accession>